<comment type="caution">
    <text evidence="1">The sequence shown here is derived from an EMBL/GenBank/DDBJ whole genome shotgun (WGS) entry which is preliminary data.</text>
</comment>
<evidence type="ECO:0000313" key="2">
    <source>
        <dbReference type="Proteomes" id="UP000036403"/>
    </source>
</evidence>
<dbReference type="AlphaFoldDB" id="A0A0J7KMI0"/>
<name>A0A0J7KMI0_LASNI</name>
<sequence>MFNHVMDAMVDIQYSRDENEEYVCIGFRGEYISSVRTGQEVSIAAGYLSNINCGLVTATSTRKHTSLVSMAGDEVISRPTMKADTRMRRLTSVVPRSQAVLCLAMETVRDLCPGSVKMSIAQAPWQSVGEKYARAFPKWSEHWTNLLGILRRYILTVNQQACRALLGPVPHHLSMLDERSDESACLVLAHLYLSAYGRLQTPDSYTLTSALGTQQMSRCWHLASLVRKQPSRRWASRASRERDLMGTVYYGMAMAAQNFYSKIQVINSLLYSLRSHFLSYFSYPEFDPSDIDQRFLAAPPRTSPYWSDVVLLC</sequence>
<organism evidence="1 2">
    <name type="scientific">Lasius niger</name>
    <name type="common">Black garden ant</name>
    <dbReference type="NCBI Taxonomy" id="67767"/>
    <lineage>
        <taxon>Eukaryota</taxon>
        <taxon>Metazoa</taxon>
        <taxon>Ecdysozoa</taxon>
        <taxon>Arthropoda</taxon>
        <taxon>Hexapoda</taxon>
        <taxon>Insecta</taxon>
        <taxon>Pterygota</taxon>
        <taxon>Neoptera</taxon>
        <taxon>Endopterygota</taxon>
        <taxon>Hymenoptera</taxon>
        <taxon>Apocrita</taxon>
        <taxon>Aculeata</taxon>
        <taxon>Formicoidea</taxon>
        <taxon>Formicidae</taxon>
        <taxon>Formicinae</taxon>
        <taxon>Lasius</taxon>
        <taxon>Lasius</taxon>
    </lineage>
</organism>
<accession>A0A0J7KMI0</accession>
<protein>
    <submittedName>
        <fullName evidence="1">Uncharacterized protein</fullName>
    </submittedName>
</protein>
<evidence type="ECO:0000313" key="1">
    <source>
        <dbReference type="EMBL" id="KMQ91512.1"/>
    </source>
</evidence>
<dbReference type="EMBL" id="LBMM01005445">
    <property type="protein sequence ID" value="KMQ91512.1"/>
    <property type="molecule type" value="Genomic_DNA"/>
</dbReference>
<dbReference type="Proteomes" id="UP000036403">
    <property type="component" value="Unassembled WGS sequence"/>
</dbReference>
<keyword evidence="2" id="KW-1185">Reference proteome</keyword>
<dbReference type="PaxDb" id="67767-A0A0J7KMI0"/>
<proteinExistence type="predicted"/>
<reference evidence="1 2" key="1">
    <citation type="submission" date="2015-04" db="EMBL/GenBank/DDBJ databases">
        <title>Lasius niger genome sequencing.</title>
        <authorList>
            <person name="Konorov E.A."/>
            <person name="Nikitin M.A."/>
            <person name="Kirill M.V."/>
            <person name="Chang P."/>
        </authorList>
    </citation>
    <scope>NUCLEOTIDE SEQUENCE [LARGE SCALE GENOMIC DNA]</scope>
    <source>
        <tissue evidence="1">Whole</tissue>
    </source>
</reference>
<gene>
    <name evidence="1" type="ORF">RF55_8611</name>
</gene>